<dbReference type="SUPFAM" id="SSF51735">
    <property type="entry name" value="NAD(P)-binding Rossmann-fold domains"/>
    <property type="match status" value="1"/>
</dbReference>
<comment type="cofactor">
    <cofactor evidence="2">
        <name>NADP(+)</name>
        <dbReference type="ChEBI" id="CHEBI:58349"/>
    </cofactor>
</comment>
<name>A0A414A0K9_9FIRM</name>
<dbReference type="RefSeq" id="WP_118390118.1">
    <property type="nucleotide sequence ID" value="NZ_QSHU01000011.1"/>
</dbReference>
<reference evidence="6 7" key="1">
    <citation type="submission" date="2018-08" db="EMBL/GenBank/DDBJ databases">
        <title>A genome reference for cultivated species of the human gut microbiota.</title>
        <authorList>
            <person name="Zou Y."/>
            <person name="Xue W."/>
            <person name="Luo G."/>
        </authorList>
    </citation>
    <scope>NUCLEOTIDE SEQUENCE [LARGE SCALE GENOMIC DNA]</scope>
    <source>
        <strain evidence="6 7">AM36-3AA</strain>
    </source>
</reference>
<dbReference type="AlphaFoldDB" id="A0A414A0K9"/>
<dbReference type="GO" id="GO:0008446">
    <property type="term" value="F:GDP-mannose 4,6-dehydratase activity"/>
    <property type="evidence" value="ECO:0007669"/>
    <property type="project" value="UniProtKB-EC"/>
</dbReference>
<dbReference type="EMBL" id="QSHU01000011">
    <property type="protein sequence ID" value="RHC38909.1"/>
    <property type="molecule type" value="Genomic_DNA"/>
</dbReference>
<dbReference type="Pfam" id="PF16363">
    <property type="entry name" value="GDP_Man_Dehyd"/>
    <property type="match status" value="1"/>
</dbReference>
<dbReference type="CDD" id="cd05260">
    <property type="entry name" value="GDP_MD_SDR_e"/>
    <property type="match status" value="1"/>
</dbReference>
<dbReference type="InterPro" id="IPR016040">
    <property type="entry name" value="NAD(P)-bd_dom"/>
</dbReference>
<evidence type="ECO:0000256" key="1">
    <source>
        <dbReference type="ARBA" id="ARBA00000188"/>
    </source>
</evidence>
<dbReference type="Gene3D" id="3.90.25.10">
    <property type="entry name" value="UDP-galactose 4-epimerase, domain 1"/>
    <property type="match status" value="1"/>
</dbReference>
<organism evidence="6 7">
    <name type="scientific">Agathobacter rectalis</name>
    <dbReference type="NCBI Taxonomy" id="39491"/>
    <lineage>
        <taxon>Bacteria</taxon>
        <taxon>Bacillati</taxon>
        <taxon>Bacillota</taxon>
        <taxon>Clostridia</taxon>
        <taxon>Lachnospirales</taxon>
        <taxon>Lachnospiraceae</taxon>
        <taxon>Agathobacter</taxon>
    </lineage>
</organism>
<evidence type="ECO:0000256" key="3">
    <source>
        <dbReference type="ARBA" id="ARBA00023239"/>
    </source>
</evidence>
<feature type="domain" description="NAD(P)-binding" evidence="5">
    <location>
        <begin position="5"/>
        <end position="326"/>
    </location>
</feature>
<comment type="caution">
    <text evidence="6">The sequence shown here is derived from an EMBL/GenBank/DDBJ whole genome shotgun (WGS) entry which is preliminary data.</text>
</comment>
<dbReference type="PANTHER" id="PTHR43000">
    <property type="entry name" value="DTDP-D-GLUCOSE 4,6-DEHYDRATASE-RELATED"/>
    <property type="match status" value="1"/>
</dbReference>
<evidence type="ECO:0000313" key="6">
    <source>
        <dbReference type="EMBL" id="RHC38909.1"/>
    </source>
</evidence>
<dbReference type="FunFam" id="3.40.50.720:FF:000924">
    <property type="entry name" value="GDP-mannose 4,6 dehydratase"/>
    <property type="match status" value="1"/>
</dbReference>
<dbReference type="InterPro" id="IPR036291">
    <property type="entry name" value="NAD(P)-bd_dom_sf"/>
</dbReference>
<accession>A0A414A0K9</accession>
<evidence type="ECO:0000256" key="4">
    <source>
        <dbReference type="ARBA" id="ARBA00059383"/>
    </source>
</evidence>
<evidence type="ECO:0000259" key="5">
    <source>
        <dbReference type="Pfam" id="PF16363"/>
    </source>
</evidence>
<evidence type="ECO:0000256" key="2">
    <source>
        <dbReference type="ARBA" id="ARBA00001937"/>
    </source>
</evidence>
<comment type="catalytic activity">
    <reaction evidence="1">
        <text>GDP-alpha-D-mannose = GDP-4-dehydro-alpha-D-rhamnose + H2O</text>
        <dbReference type="Rhea" id="RHEA:23820"/>
        <dbReference type="ChEBI" id="CHEBI:15377"/>
        <dbReference type="ChEBI" id="CHEBI:57527"/>
        <dbReference type="ChEBI" id="CHEBI:57964"/>
        <dbReference type="EC" id="4.2.1.47"/>
    </reaction>
</comment>
<gene>
    <name evidence="6" type="ORF">DW848_09100</name>
</gene>
<evidence type="ECO:0000313" key="7">
    <source>
        <dbReference type="Proteomes" id="UP000286104"/>
    </source>
</evidence>
<dbReference type="Proteomes" id="UP000286104">
    <property type="component" value="Unassembled WGS sequence"/>
</dbReference>
<keyword evidence="3" id="KW-0456">Lyase</keyword>
<proteinExistence type="predicted"/>
<dbReference type="Gene3D" id="3.40.50.720">
    <property type="entry name" value="NAD(P)-binding Rossmann-like Domain"/>
    <property type="match status" value="1"/>
</dbReference>
<protein>
    <submittedName>
        <fullName evidence="6">GDP-mannose 4,6 dehydratase</fullName>
    </submittedName>
</protein>
<sequence>MKKALITGITGMVGSHLADLLLENTDWEVYGVCRWRSPLDNVSHLLERVNNKDRIYFDYADLNDEMSLISIIKKVKPDYVFHLAAQSYPLTSFTAPIDTLNTNILGTCRLLEAIHLEMVEDEEYKPIIHVCASSEVFGKIPAEKKPKEGINEECPFHPASPYAISKVGTDLLGRYYAEAYGMTVMTTRMFTHTGPRRGDVFHESTFAKQIAMIEAGLIEPKVMVGNLNSLRTYADVRDAVRAYYMLVTVNPVAGAYYNIGGSYTCEVGDTLNTLISYSTMKDKIKIVTDPERLRPIDADLQVPDCRKFKEHTGWEPQIPFEKTMHDLLNYWRDRVGKGENFLTR</sequence>
<comment type="function">
    <text evidence="4">Catalyzes the conversion of GDP-D-mannose to GDP-4-dehydro-6-deoxy-D-mannose.</text>
</comment>